<proteinExistence type="predicted"/>
<accession>A0A819T8H9</accession>
<comment type="caution">
    <text evidence="1">The sequence shown here is derived from an EMBL/GenBank/DDBJ whole genome shotgun (WGS) entry which is preliminary data.</text>
</comment>
<dbReference type="CDD" id="cd00174">
    <property type="entry name" value="SH3"/>
    <property type="match status" value="1"/>
</dbReference>
<evidence type="ECO:0000313" key="1">
    <source>
        <dbReference type="EMBL" id="CAF4062078.1"/>
    </source>
</evidence>
<dbReference type="Proteomes" id="UP000663842">
    <property type="component" value="Unassembled WGS sequence"/>
</dbReference>
<dbReference type="EMBL" id="CAJOBF010002895">
    <property type="protein sequence ID" value="CAF4062078.1"/>
    <property type="molecule type" value="Genomic_DNA"/>
</dbReference>
<dbReference type="InterPro" id="IPR011990">
    <property type="entry name" value="TPR-like_helical_dom_sf"/>
</dbReference>
<reference evidence="1" key="1">
    <citation type="submission" date="2021-02" db="EMBL/GenBank/DDBJ databases">
        <authorList>
            <person name="Nowell W R."/>
        </authorList>
    </citation>
    <scope>NUCLEOTIDE SEQUENCE</scope>
</reference>
<sequence length="72" mass="7847">MGEYSKALSSHERALEIRKIALPPNHPGLAASYNNIASFALLACNAQQDDELSFQVDTILEILEQADHPVGL</sequence>
<dbReference type="Gene3D" id="1.25.40.10">
    <property type="entry name" value="Tetratricopeptide repeat domain"/>
    <property type="match status" value="1"/>
</dbReference>
<dbReference type="InterPro" id="IPR036028">
    <property type="entry name" value="SH3-like_dom_sf"/>
</dbReference>
<dbReference type="Pfam" id="PF13374">
    <property type="entry name" value="TPR_10"/>
    <property type="match status" value="1"/>
</dbReference>
<organism evidence="1 2">
    <name type="scientific">Rotaria magnacalcarata</name>
    <dbReference type="NCBI Taxonomy" id="392030"/>
    <lineage>
        <taxon>Eukaryota</taxon>
        <taxon>Metazoa</taxon>
        <taxon>Spiralia</taxon>
        <taxon>Gnathifera</taxon>
        <taxon>Rotifera</taxon>
        <taxon>Eurotatoria</taxon>
        <taxon>Bdelloidea</taxon>
        <taxon>Philodinida</taxon>
        <taxon>Philodinidae</taxon>
        <taxon>Rotaria</taxon>
    </lineage>
</organism>
<protein>
    <submittedName>
        <fullName evidence="1">Uncharacterized protein</fullName>
    </submittedName>
</protein>
<evidence type="ECO:0000313" key="2">
    <source>
        <dbReference type="Proteomes" id="UP000663842"/>
    </source>
</evidence>
<gene>
    <name evidence="1" type="ORF">UXM345_LOCUS19899</name>
</gene>
<dbReference type="AlphaFoldDB" id="A0A819T8H9"/>
<dbReference type="SUPFAM" id="SSF50044">
    <property type="entry name" value="SH3-domain"/>
    <property type="match status" value="1"/>
</dbReference>
<name>A0A819T8H9_9BILA</name>